<comment type="caution">
    <text evidence="2">The sequence shown here is derived from an EMBL/GenBank/DDBJ whole genome shotgun (WGS) entry which is preliminary data.</text>
</comment>
<evidence type="ECO:0000313" key="2">
    <source>
        <dbReference type="EMBL" id="NBH62261.1"/>
    </source>
</evidence>
<keyword evidence="3" id="KW-1185">Reference proteome</keyword>
<dbReference type="Gene3D" id="3.40.50.300">
    <property type="entry name" value="P-loop containing nucleotide triphosphate hydrolases"/>
    <property type="match status" value="1"/>
</dbReference>
<dbReference type="PANTHER" id="PTHR34704:SF1">
    <property type="entry name" value="ATPASE"/>
    <property type="match status" value="1"/>
</dbReference>
<accession>A0A845QMG2</accession>
<dbReference type="Proteomes" id="UP000446866">
    <property type="component" value="Unassembled WGS sequence"/>
</dbReference>
<sequence>MFYCRDYELQNLNKQYSKNNFECIIIYGRRRVGKTALINQFCKDKPAIFFSALNASSQENLEALSKAIYEKLLSFLVLLYCKTYQPSVRVILTVFTIL</sequence>
<dbReference type="SUPFAM" id="SSF52540">
    <property type="entry name" value="P-loop containing nucleoside triphosphate hydrolases"/>
    <property type="match status" value="1"/>
</dbReference>
<dbReference type="InterPro" id="IPR027417">
    <property type="entry name" value="P-loop_NTPase"/>
</dbReference>
<organism evidence="2 3">
    <name type="scientific">Anaerotruncus colihominis</name>
    <dbReference type="NCBI Taxonomy" id="169435"/>
    <lineage>
        <taxon>Bacteria</taxon>
        <taxon>Bacillati</taxon>
        <taxon>Bacillota</taxon>
        <taxon>Clostridia</taxon>
        <taxon>Eubacteriales</taxon>
        <taxon>Oscillospiraceae</taxon>
        <taxon>Anaerotruncus</taxon>
    </lineage>
</organism>
<dbReference type="Pfam" id="PF01637">
    <property type="entry name" value="ATPase_2"/>
    <property type="match status" value="1"/>
</dbReference>
<dbReference type="EMBL" id="QXWK01000021">
    <property type="protein sequence ID" value="NBH62261.1"/>
    <property type="molecule type" value="Genomic_DNA"/>
</dbReference>
<proteinExistence type="predicted"/>
<evidence type="ECO:0000259" key="1">
    <source>
        <dbReference type="Pfam" id="PF01637"/>
    </source>
</evidence>
<feature type="domain" description="ATPase" evidence="1">
    <location>
        <begin position="2"/>
        <end position="67"/>
    </location>
</feature>
<dbReference type="AlphaFoldDB" id="A0A845QMG2"/>
<name>A0A845QMG2_9FIRM</name>
<gene>
    <name evidence="2" type="ORF">D0435_11420</name>
</gene>
<dbReference type="PANTHER" id="PTHR34704">
    <property type="entry name" value="ATPASE"/>
    <property type="match status" value="1"/>
</dbReference>
<protein>
    <recommendedName>
        <fullName evidence="1">ATPase domain-containing protein</fullName>
    </recommendedName>
</protein>
<dbReference type="GO" id="GO:0005524">
    <property type="term" value="F:ATP binding"/>
    <property type="evidence" value="ECO:0007669"/>
    <property type="project" value="InterPro"/>
</dbReference>
<dbReference type="InterPro" id="IPR011579">
    <property type="entry name" value="ATPase_dom"/>
</dbReference>
<reference evidence="2 3" key="1">
    <citation type="submission" date="2018-08" db="EMBL/GenBank/DDBJ databases">
        <title>Murine metabolic-syndrome-specific gut microbial biobank.</title>
        <authorList>
            <person name="Liu C."/>
        </authorList>
    </citation>
    <scope>NUCLEOTIDE SEQUENCE [LARGE SCALE GENOMIC DNA]</scope>
    <source>
        <strain evidence="2 3">28</strain>
    </source>
</reference>
<dbReference type="RefSeq" id="WP_160202567.1">
    <property type="nucleotide sequence ID" value="NZ_QXWK01000021.1"/>
</dbReference>
<evidence type="ECO:0000313" key="3">
    <source>
        <dbReference type="Proteomes" id="UP000446866"/>
    </source>
</evidence>